<dbReference type="InterPro" id="IPR001015">
    <property type="entry name" value="Ferrochelatase"/>
</dbReference>
<comment type="catalytic activity">
    <reaction evidence="6">
        <text>Fe-coproporphyrin III + 2 H(+) = coproporphyrin III + Fe(2+)</text>
        <dbReference type="Rhea" id="RHEA:49572"/>
        <dbReference type="ChEBI" id="CHEBI:15378"/>
        <dbReference type="ChEBI" id="CHEBI:29033"/>
        <dbReference type="ChEBI" id="CHEBI:68438"/>
        <dbReference type="ChEBI" id="CHEBI:131725"/>
        <dbReference type="EC" id="4.99.1.9"/>
    </reaction>
    <physiologicalReaction direction="right-to-left" evidence="6">
        <dbReference type="Rhea" id="RHEA:49574"/>
    </physiologicalReaction>
</comment>
<dbReference type="CDD" id="cd03411">
    <property type="entry name" value="Ferrochelatase_N"/>
    <property type="match status" value="1"/>
</dbReference>
<dbReference type="Pfam" id="PF00762">
    <property type="entry name" value="Ferrochelatase"/>
    <property type="match status" value="1"/>
</dbReference>
<feature type="binding site" evidence="7">
    <location>
        <position position="182"/>
    </location>
    <ligand>
        <name>Fe(2+)</name>
        <dbReference type="ChEBI" id="CHEBI:29033"/>
    </ligand>
</feature>
<evidence type="ECO:0000256" key="5">
    <source>
        <dbReference type="ARBA" id="ARBA00023244"/>
    </source>
</evidence>
<comment type="function">
    <text evidence="7">Involved in coproporphyrin-dependent heme b biosynthesis. Catalyzes the insertion of ferrous iron into coproporphyrin III to form Fe-coproporphyrin III.</text>
</comment>
<keyword evidence="7" id="KW-0479">Metal-binding</keyword>
<dbReference type="SUPFAM" id="SSF53800">
    <property type="entry name" value="Chelatase"/>
    <property type="match status" value="1"/>
</dbReference>
<dbReference type="Gene3D" id="3.40.50.1400">
    <property type="match status" value="2"/>
</dbReference>
<evidence type="ECO:0000256" key="4">
    <source>
        <dbReference type="ARBA" id="ARBA00023239"/>
    </source>
</evidence>
<comment type="pathway">
    <text evidence="1 7">Porphyrin-containing compound metabolism; protoheme biosynthesis.</text>
</comment>
<gene>
    <name evidence="7" type="primary">cpfC</name>
    <name evidence="9" type="ORF">J2Z37_001150</name>
</gene>
<evidence type="ECO:0000256" key="8">
    <source>
        <dbReference type="RuleBase" id="RU004185"/>
    </source>
</evidence>
<dbReference type="PANTHER" id="PTHR11108:SF1">
    <property type="entry name" value="FERROCHELATASE, MITOCHONDRIAL"/>
    <property type="match status" value="1"/>
</dbReference>
<protein>
    <recommendedName>
        <fullName evidence="7">Coproporphyrin III ferrochelatase</fullName>
        <ecNumber evidence="7">4.99.1.9</ecNumber>
    </recommendedName>
</protein>
<dbReference type="HAMAP" id="MF_00323">
    <property type="entry name" value="Ferrochelatase"/>
    <property type="match status" value="1"/>
</dbReference>
<dbReference type="CDD" id="cd00419">
    <property type="entry name" value="Ferrochelatase_C"/>
    <property type="match status" value="1"/>
</dbReference>
<comment type="similarity">
    <text evidence="7 8">Belongs to the ferrochelatase family.</text>
</comment>
<evidence type="ECO:0000256" key="2">
    <source>
        <dbReference type="ARBA" id="ARBA00023004"/>
    </source>
</evidence>
<feature type="binding site" evidence="7">
    <location>
        <position position="124"/>
    </location>
    <ligand>
        <name>Fe-coproporphyrin III</name>
        <dbReference type="ChEBI" id="CHEBI:68438"/>
    </ligand>
</feature>
<dbReference type="InterPro" id="IPR033644">
    <property type="entry name" value="Ferrochelatase_C"/>
</dbReference>
<feature type="binding site" evidence="7">
    <location>
        <position position="54"/>
    </location>
    <ligand>
        <name>Fe-coproporphyrin III</name>
        <dbReference type="ChEBI" id="CHEBI:68438"/>
    </ligand>
</feature>
<evidence type="ECO:0000256" key="7">
    <source>
        <dbReference type="HAMAP-Rule" id="MF_00323"/>
    </source>
</evidence>
<name>A0ABS4GLL2_9BACL</name>
<proteinExistence type="inferred from homology"/>
<dbReference type="EC" id="4.99.1.9" evidence="7"/>
<dbReference type="GO" id="GO:0016829">
    <property type="term" value="F:lyase activity"/>
    <property type="evidence" value="ECO:0007669"/>
    <property type="project" value="UniProtKB-KW"/>
</dbReference>
<dbReference type="NCBIfam" id="TIGR00109">
    <property type="entry name" value="hemH"/>
    <property type="match status" value="1"/>
</dbReference>
<reference evidence="9 10" key="1">
    <citation type="submission" date="2021-03" db="EMBL/GenBank/DDBJ databases">
        <title>Genomic Encyclopedia of Type Strains, Phase IV (KMG-IV): sequencing the most valuable type-strain genomes for metagenomic binning, comparative biology and taxonomic classification.</title>
        <authorList>
            <person name="Goeker M."/>
        </authorList>
    </citation>
    <scope>NUCLEOTIDE SEQUENCE [LARGE SCALE GENOMIC DNA]</scope>
    <source>
        <strain evidence="9 10">DSM 24738</strain>
    </source>
</reference>
<comment type="subcellular location">
    <subcellularLocation>
        <location evidence="7">Cytoplasm</location>
    </subcellularLocation>
</comment>
<dbReference type="InterPro" id="IPR033659">
    <property type="entry name" value="Ferrochelatase_N"/>
</dbReference>
<evidence type="ECO:0000256" key="1">
    <source>
        <dbReference type="ARBA" id="ARBA00004744"/>
    </source>
</evidence>
<keyword evidence="3 7" id="KW-0350">Heme biosynthesis</keyword>
<keyword evidence="2 7" id="KW-0408">Iron</keyword>
<dbReference type="EMBL" id="JAGGKT010000002">
    <property type="protein sequence ID" value="MBP1931153.1"/>
    <property type="molecule type" value="Genomic_DNA"/>
</dbReference>
<evidence type="ECO:0000313" key="9">
    <source>
        <dbReference type="EMBL" id="MBP1931153.1"/>
    </source>
</evidence>
<evidence type="ECO:0000256" key="6">
    <source>
        <dbReference type="ARBA" id="ARBA00024536"/>
    </source>
</evidence>
<feature type="binding site" description="axial binding residue" evidence="7">
    <location>
        <position position="13"/>
    </location>
    <ligand>
        <name>Fe-coproporphyrin III</name>
        <dbReference type="ChEBI" id="CHEBI:68438"/>
    </ligand>
    <ligandPart>
        <name>Fe</name>
        <dbReference type="ChEBI" id="CHEBI:18248"/>
    </ligandPart>
</feature>
<feature type="binding site" evidence="7">
    <location>
        <begin position="46"/>
        <end position="47"/>
    </location>
    <ligand>
        <name>Fe-coproporphyrin III</name>
        <dbReference type="ChEBI" id="CHEBI:68438"/>
    </ligand>
</feature>
<accession>A0ABS4GLL2</accession>
<keyword evidence="4 7" id="KW-0456">Lyase</keyword>
<evidence type="ECO:0000256" key="3">
    <source>
        <dbReference type="ARBA" id="ARBA00023133"/>
    </source>
</evidence>
<organism evidence="9 10">
    <name type="scientific">Ammoniphilus resinae</name>
    <dbReference type="NCBI Taxonomy" id="861532"/>
    <lineage>
        <taxon>Bacteria</taxon>
        <taxon>Bacillati</taxon>
        <taxon>Bacillota</taxon>
        <taxon>Bacilli</taxon>
        <taxon>Bacillales</taxon>
        <taxon>Paenibacillaceae</taxon>
        <taxon>Aneurinibacillus group</taxon>
        <taxon>Ammoniphilus</taxon>
    </lineage>
</organism>
<comment type="caution">
    <text evidence="9">The sequence shown here is derived from an EMBL/GenBank/DDBJ whole genome shotgun (WGS) entry which is preliminary data.</text>
</comment>
<keyword evidence="10" id="KW-1185">Reference proteome</keyword>
<dbReference type="Proteomes" id="UP001519343">
    <property type="component" value="Unassembled WGS sequence"/>
</dbReference>
<feature type="binding site" evidence="7">
    <location>
        <position position="30"/>
    </location>
    <ligand>
        <name>Fe-coproporphyrin III</name>
        <dbReference type="ChEBI" id="CHEBI:68438"/>
    </ligand>
</feature>
<feature type="binding site" evidence="7">
    <location>
        <position position="262"/>
    </location>
    <ligand>
        <name>Fe(2+)</name>
        <dbReference type="ChEBI" id="CHEBI:29033"/>
    </ligand>
</feature>
<sequence length="309" mass="34852">MAKEKIGVLVMAYGTPASLDDVEAYYTHIRRGNPPTPERLQELVDRYQAIGGLSPLLEITRAQVDNLEKRLNEKSPHEFVAYMGMKHAAPFIEDAIKRMAEDGIKQAIGIVLAPHYSMMSVGTYHKTAKEAAETYGIELLSLVKDYHLDPDFIQALVNRVEEVLQRFPGKAKEQVKVLFTAHSLPEKILEMKDPYPQQLRETAEVIAQRVGLKHWETGWQSAGQTAVPWLGPDILERMVSLQKEGVKQVLICPIGFVSDHLEVLYDIDIECQKLAKELEIHLERTASLNADPLYIECLSNVILQELAKT</sequence>
<dbReference type="PANTHER" id="PTHR11108">
    <property type="entry name" value="FERROCHELATASE"/>
    <property type="match status" value="1"/>
</dbReference>
<evidence type="ECO:0000313" key="10">
    <source>
        <dbReference type="Proteomes" id="UP001519343"/>
    </source>
</evidence>
<keyword evidence="5 7" id="KW-0627">Porphyrin biosynthesis</keyword>
<keyword evidence="7" id="KW-0963">Cytoplasm</keyword>
<dbReference type="RefSeq" id="WP_209809238.1">
    <property type="nucleotide sequence ID" value="NZ_JAGGKT010000002.1"/>
</dbReference>